<protein>
    <submittedName>
        <fullName evidence="2">Uncharacterized protein</fullName>
    </submittedName>
</protein>
<keyword evidence="3" id="KW-1185">Reference proteome</keyword>
<dbReference type="Proteomes" id="UP001179614">
    <property type="component" value="Chromosome"/>
</dbReference>
<proteinExistence type="predicted"/>
<feature type="region of interest" description="Disordered" evidence="1">
    <location>
        <begin position="1"/>
        <end position="68"/>
    </location>
</feature>
<sequence length="68" mass="7251">MAHSDHGIVKDKRAEEQPRDKQRAQTVHKTDPKDSASREATRDPKLNDNGKTPGSGTTPDDSGAAPSG</sequence>
<reference evidence="2" key="1">
    <citation type="submission" date="2021-12" db="EMBL/GenBank/DDBJ databases">
        <title>Bradyrhizobium xenonodulans sp. nov.</title>
        <authorList>
            <person name="Claassens R."/>
            <person name="Venter S.N."/>
            <person name="Beukes C.W."/>
            <person name="Stepkowski T."/>
            <person name="Steenkamp E.T."/>
        </authorList>
    </citation>
    <scope>NUCLEOTIDE SEQUENCE</scope>
    <source>
        <strain evidence="2">14AB</strain>
    </source>
</reference>
<evidence type="ECO:0000256" key="1">
    <source>
        <dbReference type="SAM" id="MobiDB-lite"/>
    </source>
</evidence>
<evidence type="ECO:0000313" key="3">
    <source>
        <dbReference type="Proteomes" id="UP001179614"/>
    </source>
</evidence>
<feature type="compositionally biased region" description="Basic and acidic residues" evidence="1">
    <location>
        <begin position="1"/>
        <end position="48"/>
    </location>
</feature>
<gene>
    <name evidence="2" type="ORF">I3J27_09280</name>
</gene>
<evidence type="ECO:0000313" key="2">
    <source>
        <dbReference type="EMBL" id="WBL80595.1"/>
    </source>
</evidence>
<feature type="compositionally biased region" description="Polar residues" evidence="1">
    <location>
        <begin position="49"/>
        <end position="60"/>
    </location>
</feature>
<dbReference type="RefSeq" id="WP_270167975.1">
    <property type="nucleotide sequence ID" value="NZ_CP089391.1"/>
</dbReference>
<organism evidence="2 3">
    <name type="scientific">Bradyrhizobium xenonodulans</name>
    <dbReference type="NCBI Taxonomy" id="2736875"/>
    <lineage>
        <taxon>Bacteria</taxon>
        <taxon>Pseudomonadati</taxon>
        <taxon>Pseudomonadota</taxon>
        <taxon>Alphaproteobacteria</taxon>
        <taxon>Hyphomicrobiales</taxon>
        <taxon>Nitrobacteraceae</taxon>
        <taxon>Bradyrhizobium</taxon>
    </lineage>
</organism>
<accession>A0ABY7MQC2</accession>
<name>A0ABY7MQC2_9BRAD</name>
<dbReference type="EMBL" id="CP089391">
    <property type="protein sequence ID" value="WBL80595.1"/>
    <property type="molecule type" value="Genomic_DNA"/>
</dbReference>